<reference evidence="2" key="1">
    <citation type="journal article" date="2020" name="Nature">
        <title>Giant virus diversity and host interactions through global metagenomics.</title>
        <authorList>
            <person name="Schulz F."/>
            <person name="Roux S."/>
            <person name="Paez-Espino D."/>
            <person name="Jungbluth S."/>
            <person name="Walsh D.A."/>
            <person name="Denef V.J."/>
            <person name="McMahon K.D."/>
            <person name="Konstantinidis K.T."/>
            <person name="Eloe-Fadrosh E.A."/>
            <person name="Kyrpides N.C."/>
            <person name="Woyke T."/>
        </authorList>
    </citation>
    <scope>NUCLEOTIDE SEQUENCE</scope>
    <source>
        <strain evidence="2">GVMAG-M-3300009180-1</strain>
    </source>
</reference>
<sequence>MWGIVQTIIISIIIIVAIHYSYQYLRDTLTPRKTKDVVGFQKQKFDEIISELQQAKLNAVVEADTEAELLEFANEQINNISKPT</sequence>
<keyword evidence="1" id="KW-0472">Membrane</keyword>
<organism evidence="2">
    <name type="scientific">viral metagenome</name>
    <dbReference type="NCBI Taxonomy" id="1070528"/>
    <lineage>
        <taxon>unclassified sequences</taxon>
        <taxon>metagenomes</taxon>
        <taxon>organismal metagenomes</taxon>
    </lineage>
</organism>
<feature type="transmembrane region" description="Helical" evidence="1">
    <location>
        <begin position="6"/>
        <end position="25"/>
    </location>
</feature>
<protein>
    <submittedName>
        <fullName evidence="2">Uncharacterized protein</fullName>
    </submittedName>
</protein>
<evidence type="ECO:0000256" key="1">
    <source>
        <dbReference type="SAM" id="Phobius"/>
    </source>
</evidence>
<evidence type="ECO:0000313" key="2">
    <source>
        <dbReference type="EMBL" id="QHT35060.1"/>
    </source>
</evidence>
<name>A0A6C0F4Q5_9ZZZZ</name>
<keyword evidence="1" id="KW-1133">Transmembrane helix</keyword>
<accession>A0A6C0F4Q5</accession>
<keyword evidence="1" id="KW-0812">Transmembrane</keyword>
<dbReference type="AlphaFoldDB" id="A0A6C0F4Q5"/>
<proteinExistence type="predicted"/>
<dbReference type="EMBL" id="MN739012">
    <property type="protein sequence ID" value="QHT35060.1"/>
    <property type="molecule type" value="Genomic_DNA"/>
</dbReference>